<evidence type="ECO:0000313" key="4">
    <source>
        <dbReference type="Proteomes" id="UP000199054"/>
    </source>
</evidence>
<name>A0A1H8GSH1_9RHOB</name>
<dbReference type="EMBL" id="FODE01000007">
    <property type="protein sequence ID" value="SEN46447.1"/>
    <property type="molecule type" value="Genomic_DNA"/>
</dbReference>
<evidence type="ECO:0000256" key="2">
    <source>
        <dbReference type="SAM" id="SignalP"/>
    </source>
</evidence>
<protein>
    <submittedName>
        <fullName evidence="3">Outer membrane lipoprotein-sorting protein</fullName>
    </submittedName>
</protein>
<dbReference type="PANTHER" id="PTHR35869">
    <property type="entry name" value="OUTER-MEMBRANE LIPOPROTEIN CARRIER PROTEIN"/>
    <property type="match status" value="1"/>
</dbReference>
<dbReference type="OrthoDB" id="9800501at2"/>
<evidence type="ECO:0000256" key="1">
    <source>
        <dbReference type="ARBA" id="ARBA00022729"/>
    </source>
</evidence>
<dbReference type="STRING" id="34002.SAMN04489859_1007108"/>
<dbReference type="Gene3D" id="2.50.20.10">
    <property type="entry name" value="Lipoprotein localisation LolA/LolB/LppX"/>
    <property type="match status" value="1"/>
</dbReference>
<keyword evidence="4" id="KW-1185">Reference proteome</keyword>
<dbReference type="SUPFAM" id="SSF89392">
    <property type="entry name" value="Prokaryotic lipoproteins and lipoprotein localization factors"/>
    <property type="match status" value="1"/>
</dbReference>
<dbReference type="Pfam" id="PF03548">
    <property type="entry name" value="LolA"/>
    <property type="match status" value="1"/>
</dbReference>
<feature type="signal peptide" evidence="2">
    <location>
        <begin position="1"/>
        <end position="26"/>
    </location>
</feature>
<dbReference type="PANTHER" id="PTHR35869:SF1">
    <property type="entry name" value="OUTER-MEMBRANE LIPOPROTEIN CARRIER PROTEIN"/>
    <property type="match status" value="1"/>
</dbReference>
<keyword evidence="1 2" id="KW-0732">Signal</keyword>
<sequence length="202" mass="21619">MNIRSFALAPAAAFVLCLGLAFPALAERIPLNEISRYLNSLGTVTSAFTQVNPDGTVSTGTLYIHRPGRVRFEYANDNTLVLASGGNVAIFDGKSSGGPQQYPLSQTPLSIILAANVNLGQANMVTGHTETENATVVTAQDPKHPEYGNIQMVFTPGPTELRQWVITDDSGQKTTVILGDLQKVGSMPASRFSITNEIGRRN</sequence>
<keyword evidence="3" id="KW-0449">Lipoprotein</keyword>
<dbReference type="InterPro" id="IPR004564">
    <property type="entry name" value="OM_lipoprot_carrier_LolA-like"/>
</dbReference>
<gene>
    <name evidence="3" type="ORF">SAMN04489859_1007108</name>
</gene>
<accession>A0A1H8GSH1</accession>
<feature type="chain" id="PRO_5011789157" evidence="2">
    <location>
        <begin position="27"/>
        <end position="202"/>
    </location>
</feature>
<dbReference type="CDD" id="cd16325">
    <property type="entry name" value="LolA"/>
    <property type="match status" value="1"/>
</dbReference>
<dbReference type="AlphaFoldDB" id="A0A1H8GSH1"/>
<dbReference type="InterPro" id="IPR029046">
    <property type="entry name" value="LolA/LolB/LppX"/>
</dbReference>
<proteinExistence type="predicted"/>
<dbReference type="RefSeq" id="WP_090611207.1">
    <property type="nucleotide sequence ID" value="NZ_CP067124.1"/>
</dbReference>
<dbReference type="Proteomes" id="UP000199054">
    <property type="component" value="Unassembled WGS sequence"/>
</dbReference>
<evidence type="ECO:0000313" key="3">
    <source>
        <dbReference type="EMBL" id="SEN46447.1"/>
    </source>
</evidence>
<reference evidence="3 4" key="1">
    <citation type="submission" date="2016-10" db="EMBL/GenBank/DDBJ databases">
        <authorList>
            <person name="de Groot N.N."/>
        </authorList>
    </citation>
    <scope>NUCLEOTIDE SEQUENCE [LARGE SCALE GENOMIC DNA]</scope>
    <source>
        <strain evidence="3 4">DSM 8512</strain>
    </source>
</reference>
<organism evidence="3 4">
    <name type="scientific">Paracoccus alcaliphilus</name>
    <dbReference type="NCBI Taxonomy" id="34002"/>
    <lineage>
        <taxon>Bacteria</taxon>
        <taxon>Pseudomonadati</taxon>
        <taxon>Pseudomonadota</taxon>
        <taxon>Alphaproteobacteria</taxon>
        <taxon>Rhodobacterales</taxon>
        <taxon>Paracoccaceae</taxon>
        <taxon>Paracoccus</taxon>
    </lineage>
</organism>